<keyword evidence="7 12" id="KW-0132">Cell division</keyword>
<dbReference type="Pfam" id="PF02687">
    <property type="entry name" value="FtsX"/>
    <property type="match status" value="1"/>
</dbReference>
<dbReference type="PANTHER" id="PTHR47755">
    <property type="entry name" value="CELL DIVISION PROTEIN FTSX"/>
    <property type="match status" value="1"/>
</dbReference>
<accession>A0ABS9D5Y6</accession>
<sequence>MSILFKGRVQGAQIAQISAAQRIVMFFVSHVRQALGSLGELWRSRTSSFMTIGVLGLSITLPSTLYVMVKNAEQVSSGWEQASQISLFLKEDASKSDVDQLLKRIQLWPEVDTIEFISADKALDEFKQLSGFGDAITYLDENPLPNVVLVTPTSRHAGPTAARLLLEKLKGEREVDIGKLDIEWLERLHGLLNVVKELVTVIALLLFLAVVLIIGNTIRLNILSKKDEILVMKLVGATDAFIQRPFMYTGFWYGFLGGVLAWFAVTILLWWMSSSIKTVSALYQKNFDITGLNFSTFMLMLAVSIFLGLSGSLLSVRRHVREIEPK</sequence>
<feature type="domain" description="FtsX extracellular" evidence="15">
    <location>
        <begin position="84"/>
        <end position="158"/>
    </location>
</feature>
<dbReference type="Pfam" id="PF18075">
    <property type="entry name" value="FtsX_ECD"/>
    <property type="match status" value="1"/>
</dbReference>
<feature type="transmembrane region" description="Helical" evidence="13">
    <location>
        <begin position="251"/>
        <end position="272"/>
    </location>
</feature>
<comment type="function">
    <text evidence="12">Part of the ABC transporter FtsEX involved in cellular division.</text>
</comment>
<evidence type="ECO:0000256" key="7">
    <source>
        <dbReference type="ARBA" id="ARBA00022618"/>
    </source>
</evidence>
<comment type="caution">
    <text evidence="16">The sequence shown here is derived from an EMBL/GenBank/DDBJ whole genome shotgun (WGS) entry which is preliminary data.</text>
</comment>
<keyword evidence="11 12" id="KW-0131">Cell cycle</keyword>
<evidence type="ECO:0000313" key="16">
    <source>
        <dbReference type="EMBL" id="MCF2947438.1"/>
    </source>
</evidence>
<reference evidence="16 17" key="1">
    <citation type="submission" date="2022-01" db="EMBL/GenBank/DDBJ databases">
        <title>Paraglaciecola sp. G1-23.</title>
        <authorList>
            <person name="Jin M.S."/>
            <person name="Han D.M."/>
            <person name="Kim H.M."/>
            <person name="Jeon C.O."/>
        </authorList>
    </citation>
    <scope>NUCLEOTIDE SEQUENCE [LARGE SCALE GENOMIC DNA]</scope>
    <source>
        <strain evidence="16 17">G1-23</strain>
    </source>
</reference>
<dbReference type="Gene3D" id="3.30.70.3040">
    <property type="match status" value="1"/>
</dbReference>
<keyword evidence="6 12" id="KW-0997">Cell inner membrane</keyword>
<organism evidence="16 17">
    <name type="scientific">Paraglaciecola algarum</name>
    <dbReference type="NCBI Taxonomy" id="3050085"/>
    <lineage>
        <taxon>Bacteria</taxon>
        <taxon>Pseudomonadati</taxon>
        <taxon>Pseudomonadota</taxon>
        <taxon>Gammaproteobacteria</taxon>
        <taxon>Alteromonadales</taxon>
        <taxon>Alteromonadaceae</taxon>
        <taxon>Paraglaciecola</taxon>
    </lineage>
</organism>
<keyword evidence="10 12" id="KW-0472">Membrane</keyword>
<feature type="transmembrane region" description="Helical" evidence="13">
    <location>
        <begin position="292"/>
        <end position="316"/>
    </location>
</feature>
<evidence type="ECO:0000256" key="8">
    <source>
        <dbReference type="ARBA" id="ARBA00022692"/>
    </source>
</evidence>
<evidence type="ECO:0000256" key="6">
    <source>
        <dbReference type="ARBA" id="ARBA00022519"/>
    </source>
</evidence>
<evidence type="ECO:0000259" key="14">
    <source>
        <dbReference type="Pfam" id="PF02687"/>
    </source>
</evidence>
<evidence type="ECO:0000313" key="17">
    <source>
        <dbReference type="Proteomes" id="UP001521137"/>
    </source>
</evidence>
<dbReference type="NCBIfam" id="TIGR00439">
    <property type="entry name" value="FtsX_Gneg"/>
    <property type="match status" value="1"/>
</dbReference>
<gene>
    <name evidence="16" type="primary">ftsX</name>
    <name evidence="16" type="ORF">L0668_04910</name>
</gene>
<evidence type="ECO:0000256" key="1">
    <source>
        <dbReference type="ARBA" id="ARBA00004429"/>
    </source>
</evidence>
<dbReference type="InterPro" id="IPR040690">
    <property type="entry name" value="FtsX_ECD"/>
</dbReference>
<keyword evidence="8 13" id="KW-0812">Transmembrane</keyword>
<dbReference type="PIRSF" id="PIRSF003097">
    <property type="entry name" value="FtsX"/>
    <property type="match status" value="1"/>
</dbReference>
<keyword evidence="9 13" id="KW-1133">Transmembrane helix</keyword>
<evidence type="ECO:0000256" key="3">
    <source>
        <dbReference type="ARBA" id="ARBA00011160"/>
    </source>
</evidence>
<dbReference type="Proteomes" id="UP001521137">
    <property type="component" value="Unassembled WGS sequence"/>
</dbReference>
<feature type="domain" description="ABC3 transporter permease C-terminal" evidence="14">
    <location>
        <begin position="201"/>
        <end position="318"/>
    </location>
</feature>
<name>A0ABS9D5Y6_9ALTE</name>
<proteinExistence type="inferred from homology"/>
<dbReference type="InterPro" id="IPR004513">
    <property type="entry name" value="FtsX"/>
</dbReference>
<evidence type="ECO:0000256" key="12">
    <source>
        <dbReference type="PIRNR" id="PIRNR003097"/>
    </source>
</evidence>
<dbReference type="PANTHER" id="PTHR47755:SF1">
    <property type="entry name" value="CELL DIVISION PROTEIN FTSX"/>
    <property type="match status" value="1"/>
</dbReference>
<comment type="subcellular location">
    <subcellularLocation>
        <location evidence="1">Cell inner membrane</location>
        <topology evidence="1">Multi-pass membrane protein</topology>
    </subcellularLocation>
</comment>
<evidence type="ECO:0000256" key="13">
    <source>
        <dbReference type="SAM" id="Phobius"/>
    </source>
</evidence>
<dbReference type="EMBL" id="JAKGAS010000002">
    <property type="protein sequence ID" value="MCF2947438.1"/>
    <property type="molecule type" value="Genomic_DNA"/>
</dbReference>
<evidence type="ECO:0000256" key="11">
    <source>
        <dbReference type="ARBA" id="ARBA00023306"/>
    </source>
</evidence>
<evidence type="ECO:0000256" key="4">
    <source>
        <dbReference type="ARBA" id="ARBA00021907"/>
    </source>
</evidence>
<protein>
    <recommendedName>
        <fullName evidence="4 12">Cell division protein FtsX</fullName>
    </recommendedName>
</protein>
<feature type="transmembrane region" description="Helical" evidence="13">
    <location>
        <begin position="198"/>
        <end position="218"/>
    </location>
</feature>
<dbReference type="InterPro" id="IPR047590">
    <property type="entry name" value="FtsX_proteobact-type"/>
</dbReference>
<dbReference type="RefSeq" id="WP_235310961.1">
    <property type="nucleotide sequence ID" value="NZ_JAKGAS010000002.1"/>
</dbReference>
<keyword evidence="5 12" id="KW-1003">Cell membrane</keyword>
<evidence type="ECO:0000256" key="2">
    <source>
        <dbReference type="ARBA" id="ARBA00007379"/>
    </source>
</evidence>
<dbReference type="InterPro" id="IPR003838">
    <property type="entry name" value="ABC3_permease_C"/>
</dbReference>
<evidence type="ECO:0000256" key="9">
    <source>
        <dbReference type="ARBA" id="ARBA00022989"/>
    </source>
</evidence>
<comment type="similarity">
    <text evidence="2 12">Belongs to the ABC-4 integral membrane protein family. FtsX subfamily.</text>
</comment>
<evidence type="ECO:0000259" key="15">
    <source>
        <dbReference type="Pfam" id="PF18075"/>
    </source>
</evidence>
<evidence type="ECO:0000256" key="5">
    <source>
        <dbReference type="ARBA" id="ARBA00022475"/>
    </source>
</evidence>
<keyword evidence="17" id="KW-1185">Reference proteome</keyword>
<evidence type="ECO:0000256" key="10">
    <source>
        <dbReference type="ARBA" id="ARBA00023136"/>
    </source>
</evidence>
<comment type="subunit">
    <text evidence="3">Forms a membrane-associated complex with FtsE.</text>
</comment>